<sequence>MPDFDDQSAAPDLGAAVQLDNAETLEGAAGGPDALDAGYVPPDRPYALDDDAHETLDERLAAERPEDSADAQADRTGRLTAAAGGDDTAATDVGVDGGAASAEEAAVHDVAADTRVDGEPSVAADPSLVDPEVDAEIADAEDARVRREATRDAAATLDDAAATLDDAVDGSAVGASGRTDAGPSTGL</sequence>
<evidence type="ECO:0000313" key="3">
    <source>
        <dbReference type="EMBL" id="GEC21626.1"/>
    </source>
</evidence>
<feature type="compositionally biased region" description="Basic and acidic residues" evidence="1">
    <location>
        <begin position="53"/>
        <end position="77"/>
    </location>
</feature>
<feature type="compositionally biased region" description="Low complexity" evidence="1">
    <location>
        <begin position="78"/>
        <end position="94"/>
    </location>
</feature>
<dbReference type="Pfam" id="PF18970">
    <property type="entry name" value="DUF5709"/>
    <property type="match status" value="1"/>
</dbReference>
<dbReference type="Proteomes" id="UP000320338">
    <property type="component" value="Unassembled WGS sequence"/>
</dbReference>
<feature type="domain" description="DUF5709" evidence="2">
    <location>
        <begin position="72"/>
        <end position="109"/>
    </location>
</feature>
<feature type="region of interest" description="Disordered" evidence="1">
    <location>
        <begin position="26"/>
        <end position="94"/>
    </location>
</feature>
<evidence type="ECO:0000259" key="2">
    <source>
        <dbReference type="Pfam" id="PF18970"/>
    </source>
</evidence>
<reference evidence="3 4" key="1">
    <citation type="submission" date="2019-06" db="EMBL/GenBank/DDBJ databases">
        <title>Whole genome shotgun sequence of Pseudonocardia hydrocarbonoxydans NBRC 14498.</title>
        <authorList>
            <person name="Hosoyama A."/>
            <person name="Uohara A."/>
            <person name="Ohji S."/>
            <person name="Ichikawa N."/>
        </authorList>
    </citation>
    <scope>NUCLEOTIDE SEQUENCE [LARGE SCALE GENOMIC DNA]</scope>
    <source>
        <strain evidence="3 4">NBRC 14498</strain>
    </source>
</reference>
<dbReference type="EMBL" id="BJNG01000036">
    <property type="protein sequence ID" value="GEC21626.1"/>
    <property type="molecule type" value="Genomic_DNA"/>
</dbReference>
<feature type="region of interest" description="Disordered" evidence="1">
    <location>
        <begin position="167"/>
        <end position="187"/>
    </location>
</feature>
<accession>A0A4Y3WW84</accession>
<protein>
    <recommendedName>
        <fullName evidence="2">DUF5709 domain-containing protein</fullName>
    </recommendedName>
</protein>
<name>A0A4Y3WW84_9PSEU</name>
<gene>
    <name evidence="3" type="ORF">PHY01_39090</name>
</gene>
<dbReference type="AlphaFoldDB" id="A0A4Y3WW84"/>
<evidence type="ECO:0000256" key="1">
    <source>
        <dbReference type="SAM" id="MobiDB-lite"/>
    </source>
</evidence>
<dbReference type="InterPro" id="IPR043763">
    <property type="entry name" value="DUF5709"/>
</dbReference>
<evidence type="ECO:0000313" key="4">
    <source>
        <dbReference type="Proteomes" id="UP000320338"/>
    </source>
</evidence>
<organism evidence="3 4">
    <name type="scientific">Pseudonocardia hydrocarbonoxydans</name>
    <dbReference type="NCBI Taxonomy" id="76726"/>
    <lineage>
        <taxon>Bacteria</taxon>
        <taxon>Bacillati</taxon>
        <taxon>Actinomycetota</taxon>
        <taxon>Actinomycetes</taxon>
        <taxon>Pseudonocardiales</taxon>
        <taxon>Pseudonocardiaceae</taxon>
        <taxon>Pseudonocardia</taxon>
    </lineage>
</organism>
<keyword evidence="4" id="KW-1185">Reference proteome</keyword>
<comment type="caution">
    <text evidence="3">The sequence shown here is derived from an EMBL/GenBank/DDBJ whole genome shotgun (WGS) entry which is preliminary data.</text>
</comment>
<proteinExistence type="predicted"/>
<dbReference type="RefSeq" id="WP_170183890.1">
    <property type="nucleotide sequence ID" value="NZ_BAAARZ010000020.1"/>
</dbReference>